<organism evidence="1">
    <name type="scientific">Leviviridae sp</name>
    <dbReference type="NCBI Taxonomy" id="2027243"/>
    <lineage>
        <taxon>Viruses</taxon>
        <taxon>Riboviria</taxon>
        <taxon>Orthornavirae</taxon>
        <taxon>Lenarviricota</taxon>
        <taxon>Leviviricetes</taxon>
        <taxon>Norzivirales</taxon>
        <taxon>Fiersviridae</taxon>
    </lineage>
</organism>
<gene>
    <name evidence="1" type="ORF">H1Rhizo27667_000001</name>
</gene>
<sequence>MPARERSSNSSRFKGFTGRFGVTDGGGTVLSGSHSCSDIIGAGDNAPFHVHHVTLDGGVINKPNVGFFSSWFVDYVADICDVPDNFDHLGIVDDISNVEAATSAAARTNPSRPYVDVPADILQLHELADLVRTRGNALLDGSNDITQRAGNENLRIQFGALPVISDALKLCNFHEQVNRRVDEIKRLRSQNGLRRTVSIGSFGNSSRVNKFIQTYNTFIREDFDVSTSLNIRAHCRWLPGSGSEVLSSPLEMRALANRAVTGGTVDLSTLWQIMPWSWLLDWCGNVGEYFAAHRNIIPATLTDVAVMRHTRTTWEWPGVTTSDMNCTGIRVTREDKTRATSFVAPVAHLPFLSANQLGIVASLAVTR</sequence>
<reference evidence="1" key="1">
    <citation type="submission" date="2019-05" db="EMBL/GenBank/DDBJ databases">
        <title>Metatranscriptomic reconstruction reveals RNA viruses with the potential to shape carbon cycling in soil.</title>
        <authorList>
            <person name="Starr E.P."/>
            <person name="Nuccio E."/>
            <person name="Pett-Ridge J."/>
            <person name="Banfield J.F."/>
            <person name="Firestone M.K."/>
        </authorList>
    </citation>
    <scope>NUCLEOTIDE SEQUENCE</scope>
    <source>
        <strain evidence="1">H1_Rhizo_27_scaffold_667</strain>
    </source>
</reference>
<proteinExistence type="predicted"/>
<name>A0A514D7S7_9VIRU</name>
<evidence type="ECO:0000313" key="1">
    <source>
        <dbReference type="EMBL" id="QDH89679.1"/>
    </source>
</evidence>
<accession>A0A514D7S7</accession>
<protein>
    <submittedName>
        <fullName evidence="1">Uncharacterized protein</fullName>
    </submittedName>
</protein>
<dbReference type="EMBL" id="MN034969">
    <property type="protein sequence ID" value="QDH89679.1"/>
    <property type="molecule type" value="Genomic_RNA"/>
</dbReference>